<keyword evidence="1" id="KW-0732">Signal</keyword>
<dbReference type="Proteomes" id="UP000053599">
    <property type="component" value="Unassembled WGS sequence"/>
</dbReference>
<sequence length="94" mass="10190">MACLSRLVLGMAAFTTTQTFMEDATMSSGTDCTYTAYTEPVMTMGPTSTYYTLTTYTSSLYDCQGCDNIDVIVLGHIFVAWNALIPLPACDLAD</sequence>
<reference evidence="2 3" key="1">
    <citation type="submission" date="2015-01" db="EMBL/GenBank/DDBJ databases">
        <title>The Genome Sequence of Exophiala sideris CBS121828.</title>
        <authorList>
            <consortium name="The Broad Institute Genomics Platform"/>
            <person name="Cuomo C."/>
            <person name="de Hoog S."/>
            <person name="Gorbushina A."/>
            <person name="Stielow B."/>
            <person name="Teixiera M."/>
            <person name="Abouelleil A."/>
            <person name="Chapman S.B."/>
            <person name="Priest M."/>
            <person name="Young S.K."/>
            <person name="Wortman J."/>
            <person name="Nusbaum C."/>
            <person name="Birren B."/>
        </authorList>
    </citation>
    <scope>NUCLEOTIDE SEQUENCE [LARGE SCALE GENOMIC DNA]</scope>
    <source>
        <strain evidence="2 3">CBS 121828</strain>
    </source>
</reference>
<organism evidence="2 3">
    <name type="scientific">Exophiala sideris</name>
    <dbReference type="NCBI Taxonomy" id="1016849"/>
    <lineage>
        <taxon>Eukaryota</taxon>
        <taxon>Fungi</taxon>
        <taxon>Dikarya</taxon>
        <taxon>Ascomycota</taxon>
        <taxon>Pezizomycotina</taxon>
        <taxon>Eurotiomycetes</taxon>
        <taxon>Chaetothyriomycetidae</taxon>
        <taxon>Chaetothyriales</taxon>
        <taxon>Herpotrichiellaceae</taxon>
        <taxon>Exophiala</taxon>
    </lineage>
</organism>
<protein>
    <submittedName>
        <fullName evidence="2">Uncharacterized protein</fullName>
    </submittedName>
</protein>
<proteinExistence type="predicted"/>
<dbReference type="HOGENOM" id="CLU_2386177_0_0_1"/>
<evidence type="ECO:0000256" key="1">
    <source>
        <dbReference type="SAM" id="SignalP"/>
    </source>
</evidence>
<dbReference type="EMBL" id="KN846954">
    <property type="protein sequence ID" value="KIV78348.1"/>
    <property type="molecule type" value="Genomic_DNA"/>
</dbReference>
<dbReference type="OrthoDB" id="4161627at2759"/>
<accession>A0A0D1YTY1</accession>
<evidence type="ECO:0000313" key="2">
    <source>
        <dbReference type="EMBL" id="KIV78348.1"/>
    </source>
</evidence>
<feature type="signal peptide" evidence="1">
    <location>
        <begin position="1"/>
        <end position="19"/>
    </location>
</feature>
<evidence type="ECO:0000313" key="3">
    <source>
        <dbReference type="Proteomes" id="UP000053599"/>
    </source>
</evidence>
<dbReference type="AlphaFoldDB" id="A0A0D1YTY1"/>
<feature type="chain" id="PRO_5002237334" evidence="1">
    <location>
        <begin position="20"/>
        <end position="94"/>
    </location>
</feature>
<gene>
    <name evidence="2" type="ORF">PV11_10073</name>
</gene>
<name>A0A0D1YTY1_9EURO</name>